<dbReference type="UniPathway" id="UPA00664"/>
<evidence type="ECO:0000256" key="6">
    <source>
        <dbReference type="ARBA" id="ARBA00023136"/>
    </source>
</evidence>
<proteinExistence type="inferred from homology"/>
<dbReference type="OrthoDB" id="871140at2"/>
<feature type="transmembrane region" description="Helical" evidence="7">
    <location>
        <begin position="197"/>
        <end position="215"/>
    </location>
</feature>
<dbReference type="GO" id="GO:0005886">
    <property type="term" value="C:plasma membrane"/>
    <property type="evidence" value="ECO:0007669"/>
    <property type="project" value="UniProtKB-SubCell"/>
</dbReference>
<dbReference type="STRING" id="267748.MMOB1830"/>
<accession>Q6KIA7</accession>
<dbReference type="InterPro" id="IPR001640">
    <property type="entry name" value="Lgt"/>
</dbReference>
<feature type="transmembrane region" description="Helical" evidence="7">
    <location>
        <begin position="93"/>
        <end position="114"/>
    </location>
</feature>
<keyword evidence="8" id="KW-0449">Lipoprotein</keyword>
<dbReference type="HOGENOM" id="CLU_013386_0_2_14"/>
<feature type="transmembrane region" description="Helical" evidence="7">
    <location>
        <begin position="244"/>
        <end position="265"/>
    </location>
</feature>
<evidence type="ECO:0000256" key="7">
    <source>
        <dbReference type="HAMAP-Rule" id="MF_01147"/>
    </source>
</evidence>
<keyword evidence="8" id="KW-0328">Glycosyltransferase</keyword>
<feature type="transmembrane region" description="Helical" evidence="7">
    <location>
        <begin position="166"/>
        <end position="185"/>
    </location>
</feature>
<keyword evidence="6 7" id="KW-0472">Membrane</keyword>
<dbReference type="Pfam" id="PF01790">
    <property type="entry name" value="LGT"/>
    <property type="match status" value="1"/>
</dbReference>
<dbReference type="PANTHER" id="PTHR30589">
    <property type="entry name" value="PROLIPOPROTEIN DIACYLGLYCERYL TRANSFERASE"/>
    <property type="match status" value="1"/>
</dbReference>
<comment type="subcellular location">
    <subcellularLocation>
        <location evidence="7">Cell membrane</location>
        <topology evidence="7">Multi-pass membrane protein</topology>
    </subcellularLocation>
</comment>
<dbReference type="GO" id="GO:0042158">
    <property type="term" value="P:lipoprotein biosynthetic process"/>
    <property type="evidence" value="ECO:0007669"/>
    <property type="project" value="UniProtKB-UniRule"/>
</dbReference>
<dbReference type="KEGG" id="mmo:MMOB1830"/>
<dbReference type="RefSeq" id="WP_011264703.1">
    <property type="nucleotide sequence ID" value="NC_006908.1"/>
</dbReference>
<protein>
    <recommendedName>
        <fullName evidence="7">Phosphatidylglycerol--prolipoprotein diacylglyceryl transferase</fullName>
        <ecNumber evidence="7">2.5.1.145</ecNumber>
    </recommendedName>
</protein>
<evidence type="ECO:0000256" key="5">
    <source>
        <dbReference type="ARBA" id="ARBA00022989"/>
    </source>
</evidence>
<dbReference type="EC" id="2.5.1.145" evidence="7"/>
<evidence type="ECO:0000313" key="8">
    <source>
        <dbReference type="EMBL" id="AAT27669.1"/>
    </source>
</evidence>
<feature type="binding site" evidence="7">
    <location>
        <position position="147"/>
    </location>
    <ligand>
        <name>a 1,2-diacyl-sn-glycero-3-phospho-(1'-sn-glycerol)</name>
        <dbReference type="ChEBI" id="CHEBI:64716"/>
    </ligand>
</feature>
<evidence type="ECO:0000256" key="4">
    <source>
        <dbReference type="ARBA" id="ARBA00022692"/>
    </source>
</evidence>
<dbReference type="AlphaFoldDB" id="Q6KIA7"/>
<reference evidence="8 9" key="1">
    <citation type="journal article" date="2004" name="Genome Res.">
        <title>The complete genome and proteome of Mycoplasma mobile.</title>
        <authorList>
            <person name="Jaffe J.D."/>
            <person name="Stange-Thomann N."/>
            <person name="Smith C."/>
            <person name="DeCaprio D."/>
            <person name="Fisher S."/>
            <person name="Butler J."/>
            <person name="Calvo S."/>
            <person name="Elkins T."/>
            <person name="FitzGerald M.G."/>
            <person name="Hafez N."/>
            <person name="Kodira C.D."/>
            <person name="Major J."/>
            <person name="Wang S."/>
            <person name="Wilkinson J."/>
            <person name="Nicol R."/>
            <person name="Nusbaum C."/>
            <person name="Birren B."/>
            <person name="Berg H.C."/>
            <person name="Church G.M."/>
        </authorList>
    </citation>
    <scope>NUCLEOTIDE SEQUENCE [LARGE SCALE GENOMIC DNA]</scope>
    <source>
        <strain evidence="9">ATCC 43663 / 163K / NCTC 11711</strain>
    </source>
</reference>
<name>Q6KIA7_MYCM1</name>
<organism evidence="8 9">
    <name type="scientific">Mycoplasma mobile (strain ATCC 43663 / 163K / NCTC 11711)</name>
    <name type="common">Mesomycoplasma mobile</name>
    <dbReference type="NCBI Taxonomy" id="267748"/>
    <lineage>
        <taxon>Bacteria</taxon>
        <taxon>Bacillati</taxon>
        <taxon>Mycoplasmatota</taxon>
        <taxon>Mycoplasmoidales</taxon>
        <taxon>Metamycoplasmataceae</taxon>
        <taxon>Mesomycoplasma</taxon>
    </lineage>
</organism>
<keyword evidence="5 7" id="KW-1133">Transmembrane helix</keyword>
<evidence type="ECO:0000313" key="9">
    <source>
        <dbReference type="Proteomes" id="UP000009072"/>
    </source>
</evidence>
<gene>
    <name evidence="7 8" type="primary">lgt</name>
    <name evidence="8" type="ordered locus">MMOB1830</name>
</gene>
<dbReference type="HAMAP" id="MF_01147">
    <property type="entry name" value="Lgt"/>
    <property type="match status" value="1"/>
</dbReference>
<keyword evidence="9" id="KW-1185">Reference proteome</keyword>
<evidence type="ECO:0000256" key="1">
    <source>
        <dbReference type="ARBA" id="ARBA00007150"/>
    </source>
</evidence>
<feature type="transmembrane region" description="Helical" evidence="7">
    <location>
        <begin position="126"/>
        <end position="146"/>
    </location>
</feature>
<keyword evidence="4 7" id="KW-0812">Transmembrane</keyword>
<keyword evidence="3 7" id="KW-0808">Transferase</keyword>
<comment type="catalytic activity">
    <reaction evidence="7">
        <text>L-cysteinyl-[prolipoprotein] + a 1,2-diacyl-sn-glycero-3-phospho-(1'-sn-glycerol) = an S-1,2-diacyl-sn-glyceryl-L-cysteinyl-[prolipoprotein] + sn-glycerol 1-phosphate + H(+)</text>
        <dbReference type="Rhea" id="RHEA:56712"/>
        <dbReference type="Rhea" id="RHEA-COMP:14679"/>
        <dbReference type="Rhea" id="RHEA-COMP:14680"/>
        <dbReference type="ChEBI" id="CHEBI:15378"/>
        <dbReference type="ChEBI" id="CHEBI:29950"/>
        <dbReference type="ChEBI" id="CHEBI:57685"/>
        <dbReference type="ChEBI" id="CHEBI:64716"/>
        <dbReference type="ChEBI" id="CHEBI:140658"/>
        <dbReference type="EC" id="2.5.1.145"/>
    </reaction>
</comment>
<comment type="pathway">
    <text evidence="7">Protein modification; lipoprotein biosynthesis (diacylglyceryl transfer).</text>
</comment>
<dbReference type="GO" id="GO:0008961">
    <property type="term" value="F:phosphatidylglycerol-prolipoprotein diacylglyceryl transferase activity"/>
    <property type="evidence" value="ECO:0007669"/>
    <property type="project" value="UniProtKB-UniRule"/>
</dbReference>
<dbReference type="PANTHER" id="PTHR30589:SF0">
    <property type="entry name" value="PHOSPHATIDYLGLYCEROL--PROLIPOPROTEIN DIACYLGLYCERYL TRANSFERASE"/>
    <property type="match status" value="1"/>
</dbReference>
<evidence type="ECO:0000256" key="3">
    <source>
        <dbReference type="ARBA" id="ARBA00022679"/>
    </source>
</evidence>
<dbReference type="Proteomes" id="UP000009072">
    <property type="component" value="Chromosome"/>
</dbReference>
<feature type="transmembrane region" description="Helical" evidence="7">
    <location>
        <begin position="54"/>
        <end position="78"/>
    </location>
</feature>
<dbReference type="NCBIfam" id="TIGR00544">
    <property type="entry name" value="lgt"/>
    <property type="match status" value="1"/>
</dbReference>
<sequence length="298" mass="33607">MRKIMNTTSSIGGISVGQAISLGPISLYSLLIILGVIASIVTISFFWKRENYKFEYLAILIIITIPSAIIGARLWFIFERLIDNPLDPFPGSAWWAITEGGLSIQGGVFLAAFANSVYLFTKRKEIVFAKAFGIILPSVLIGQAIGRWGNFTNHEVFGVITDRTSIAWLGDAIADNMFITSNGITAYRVPLFFYESIANLIGYLLIIWGVLFFGWSKPGVTGAMYLLWYGTVRTSMEPLRDEQYPFYIVLSVLMIIGGISLWLYFEKINGKKYIIKKEGRIKYYDLPLTNITRRWINA</sequence>
<comment type="similarity">
    <text evidence="1 7">Belongs to the Lgt family.</text>
</comment>
<comment type="function">
    <text evidence="7">Catalyzes the transfer of the diacylglyceryl group from phosphatidylglycerol to the sulfhydryl group of the N-terminal cysteine of a prolipoprotein, the first step in the formation of mature lipoproteins.</text>
</comment>
<keyword evidence="2 7" id="KW-1003">Cell membrane</keyword>
<evidence type="ECO:0000256" key="2">
    <source>
        <dbReference type="ARBA" id="ARBA00022475"/>
    </source>
</evidence>
<dbReference type="eggNOG" id="COG0682">
    <property type="taxonomic scope" value="Bacteria"/>
</dbReference>
<feature type="transmembrane region" description="Helical" evidence="7">
    <location>
        <begin position="25"/>
        <end position="47"/>
    </location>
</feature>
<dbReference type="EMBL" id="AE017308">
    <property type="protein sequence ID" value="AAT27669.1"/>
    <property type="molecule type" value="Genomic_DNA"/>
</dbReference>